<dbReference type="GO" id="GO:0003700">
    <property type="term" value="F:DNA-binding transcription factor activity"/>
    <property type="evidence" value="ECO:0007669"/>
    <property type="project" value="InterPro"/>
</dbReference>
<organism evidence="5 6">
    <name type="scientific">Mameliella alba</name>
    <dbReference type="NCBI Taxonomy" id="561184"/>
    <lineage>
        <taxon>Bacteria</taxon>
        <taxon>Pseudomonadati</taxon>
        <taxon>Pseudomonadota</taxon>
        <taxon>Alphaproteobacteria</taxon>
        <taxon>Rhodobacterales</taxon>
        <taxon>Roseobacteraceae</taxon>
        <taxon>Mameliella</taxon>
    </lineage>
</organism>
<dbReference type="SUPFAM" id="SSF48008">
    <property type="entry name" value="GntR ligand-binding domain-like"/>
    <property type="match status" value="1"/>
</dbReference>
<dbReference type="Gene3D" id="1.10.10.10">
    <property type="entry name" value="Winged helix-like DNA-binding domain superfamily/Winged helix DNA-binding domain"/>
    <property type="match status" value="1"/>
</dbReference>
<keyword evidence="6" id="KW-1185">Reference proteome</keyword>
<dbReference type="STRING" id="561184.SAMN05216376_107290"/>
<evidence type="ECO:0000256" key="3">
    <source>
        <dbReference type="ARBA" id="ARBA00023163"/>
    </source>
</evidence>
<dbReference type="InterPro" id="IPR036390">
    <property type="entry name" value="WH_DNA-bd_sf"/>
</dbReference>
<dbReference type="PANTHER" id="PTHR43537:SF49">
    <property type="entry name" value="TRANSCRIPTIONAL REGULATORY PROTEIN"/>
    <property type="match status" value="1"/>
</dbReference>
<accession>A0A0B3S2W7</accession>
<evidence type="ECO:0000259" key="4">
    <source>
        <dbReference type="PROSITE" id="PS50949"/>
    </source>
</evidence>
<dbReference type="Pfam" id="PF00392">
    <property type="entry name" value="GntR"/>
    <property type="match status" value="1"/>
</dbReference>
<comment type="caution">
    <text evidence="5">The sequence shown here is derived from an EMBL/GenBank/DDBJ whole genome shotgun (WGS) entry which is preliminary data.</text>
</comment>
<reference evidence="5 6" key="1">
    <citation type="submission" date="2014-10" db="EMBL/GenBank/DDBJ databases">
        <title>Genome sequence of Ponticoccus sp. strain UMTAT08 isolated from clonal culture of toxic dinoflagellate Alexandrium tamiyavanichii.</title>
        <authorList>
            <person name="Gan H.Y."/>
            <person name="Muhd D.-D."/>
            <person name="Mohd Noor M.E."/>
            <person name="Yeong Y.S."/>
            <person name="Usup G."/>
        </authorList>
    </citation>
    <scope>NUCLEOTIDE SEQUENCE [LARGE SCALE GENOMIC DNA]</scope>
    <source>
        <strain evidence="5 6">UMTAT08</strain>
    </source>
</reference>
<dbReference type="PROSITE" id="PS50949">
    <property type="entry name" value="HTH_GNTR"/>
    <property type="match status" value="1"/>
</dbReference>
<dbReference type="EMBL" id="JSUQ01000002">
    <property type="protein sequence ID" value="KHQ54622.1"/>
    <property type="molecule type" value="Genomic_DNA"/>
</dbReference>
<dbReference type="SMART" id="SM00345">
    <property type="entry name" value="HTH_GNTR"/>
    <property type="match status" value="1"/>
</dbReference>
<dbReference type="SUPFAM" id="SSF46785">
    <property type="entry name" value="Winged helix' DNA-binding domain"/>
    <property type="match status" value="1"/>
</dbReference>
<dbReference type="OrthoDB" id="7620579at2"/>
<evidence type="ECO:0000313" key="6">
    <source>
        <dbReference type="Proteomes" id="UP000030960"/>
    </source>
</evidence>
<dbReference type="InterPro" id="IPR000524">
    <property type="entry name" value="Tscrpt_reg_HTH_GntR"/>
</dbReference>
<dbReference type="SMART" id="SM00895">
    <property type="entry name" value="FCD"/>
    <property type="match status" value="1"/>
</dbReference>
<keyword evidence="1" id="KW-0805">Transcription regulation</keyword>
<dbReference type="RefSeq" id="WP_043136898.1">
    <property type="nucleotide sequence ID" value="NZ_JSUQ01000002.1"/>
</dbReference>
<dbReference type="InterPro" id="IPR008920">
    <property type="entry name" value="TF_FadR/GntR_C"/>
</dbReference>
<protein>
    <submittedName>
        <fullName evidence="5">Transcriptional regulator, GntR family</fullName>
    </submittedName>
</protein>
<dbReference type="CDD" id="cd07377">
    <property type="entry name" value="WHTH_GntR"/>
    <property type="match status" value="1"/>
</dbReference>
<keyword evidence="3" id="KW-0804">Transcription</keyword>
<dbReference type="Gene3D" id="1.20.120.530">
    <property type="entry name" value="GntR ligand-binding domain-like"/>
    <property type="match status" value="1"/>
</dbReference>
<evidence type="ECO:0000256" key="2">
    <source>
        <dbReference type="ARBA" id="ARBA00023125"/>
    </source>
</evidence>
<dbReference type="Proteomes" id="UP000030960">
    <property type="component" value="Unassembled WGS sequence"/>
</dbReference>
<evidence type="ECO:0000313" key="5">
    <source>
        <dbReference type="EMBL" id="KHQ54622.1"/>
    </source>
</evidence>
<dbReference type="InterPro" id="IPR011711">
    <property type="entry name" value="GntR_C"/>
</dbReference>
<name>A0A0B3S2W7_9RHOB</name>
<dbReference type="GO" id="GO:0003677">
    <property type="term" value="F:DNA binding"/>
    <property type="evidence" value="ECO:0007669"/>
    <property type="project" value="UniProtKB-KW"/>
</dbReference>
<evidence type="ECO:0000256" key="1">
    <source>
        <dbReference type="ARBA" id="ARBA00023015"/>
    </source>
</evidence>
<dbReference type="Pfam" id="PF07729">
    <property type="entry name" value="FCD"/>
    <property type="match status" value="1"/>
</dbReference>
<feature type="domain" description="HTH gntR-type" evidence="4">
    <location>
        <begin position="4"/>
        <end position="71"/>
    </location>
</feature>
<dbReference type="PANTHER" id="PTHR43537">
    <property type="entry name" value="TRANSCRIPTIONAL REGULATOR, GNTR FAMILY"/>
    <property type="match status" value="1"/>
</dbReference>
<proteinExistence type="predicted"/>
<dbReference type="InterPro" id="IPR036388">
    <property type="entry name" value="WH-like_DNA-bd_sf"/>
</dbReference>
<keyword evidence="2" id="KW-0238">DNA-binding</keyword>
<dbReference type="AlphaFoldDB" id="A0A0B3S2W7"/>
<gene>
    <name evidence="5" type="ORF">OA50_00456</name>
</gene>
<sequence>MARVSNTVRIREALENAIVNGRFAPGARLDPAKLAEEFECSRTPIRDALQQLEASGLVRVHSKQGTFVSEWNVEELAERFEAMAEIEAICARLAARRITCEELAELEARHEVCRQLAEEERIDDYYAENSAFHACIYHATHNGFIAKEAMRLHAMLQPYRRIQLRVRNRVKRSFEEHEAVVTAIRNGDDAAAAKAMRDHVLVQGDRFHDMLAALRSDAPHGPV</sequence>